<dbReference type="Proteomes" id="UP000036356">
    <property type="component" value="Unassembled WGS sequence"/>
</dbReference>
<name>A0A0J1IHA5_9FIRM</name>
<dbReference type="PATRIC" id="fig|476652.3.peg.4270"/>
<reference evidence="1 2" key="1">
    <citation type="submission" date="2015-06" db="EMBL/GenBank/DDBJ databases">
        <title>Draft genome of the moderately acidophilic sulfate reducer Candidatus Desulfosporosinus acididurans strain M1.</title>
        <authorList>
            <person name="Poehlein A."/>
            <person name="Petzsch P."/>
            <person name="Johnson B.D."/>
            <person name="Schloemann M."/>
            <person name="Daniel R."/>
            <person name="Muehling M."/>
        </authorList>
    </citation>
    <scope>NUCLEOTIDE SEQUENCE [LARGE SCALE GENOMIC DNA]</scope>
    <source>
        <strain evidence="1 2">M1</strain>
    </source>
</reference>
<accession>A0A0J1IHA5</accession>
<dbReference type="STRING" id="476652.DEAC_c40300"/>
<dbReference type="EMBL" id="LDZY01000018">
    <property type="protein sequence ID" value="KLU64036.1"/>
    <property type="molecule type" value="Genomic_DNA"/>
</dbReference>
<protein>
    <submittedName>
        <fullName evidence="1">Uncharacterized protein</fullName>
    </submittedName>
</protein>
<evidence type="ECO:0000313" key="1">
    <source>
        <dbReference type="EMBL" id="KLU64036.1"/>
    </source>
</evidence>
<dbReference type="AlphaFoldDB" id="A0A0J1IHA5"/>
<evidence type="ECO:0000313" key="2">
    <source>
        <dbReference type="Proteomes" id="UP000036356"/>
    </source>
</evidence>
<sequence length="72" mass="8147">MLKCGDKFCCNHIIKSTEDVLKCIKIMQTTCPEWNRECFYHRDGQGCAECGGRVIRQNGCYVCIECGYSPCG</sequence>
<organism evidence="1 2">
    <name type="scientific">Desulfosporosinus acididurans</name>
    <dbReference type="NCBI Taxonomy" id="476652"/>
    <lineage>
        <taxon>Bacteria</taxon>
        <taxon>Bacillati</taxon>
        <taxon>Bacillota</taxon>
        <taxon>Clostridia</taxon>
        <taxon>Eubacteriales</taxon>
        <taxon>Desulfitobacteriaceae</taxon>
        <taxon>Desulfosporosinus</taxon>
    </lineage>
</organism>
<comment type="caution">
    <text evidence="1">The sequence shown here is derived from an EMBL/GenBank/DDBJ whole genome shotgun (WGS) entry which is preliminary data.</text>
</comment>
<gene>
    <name evidence="1" type="ORF">DEAC_c40300</name>
</gene>
<proteinExistence type="predicted"/>
<keyword evidence="2" id="KW-1185">Reference proteome</keyword>